<dbReference type="EMBL" id="NWMW01000002">
    <property type="protein sequence ID" value="PCD02409.1"/>
    <property type="molecule type" value="Genomic_DNA"/>
</dbReference>
<accession>A0A2A4B3R0</accession>
<dbReference type="Pfam" id="PF10604">
    <property type="entry name" value="Polyketide_cyc2"/>
    <property type="match status" value="1"/>
</dbReference>
<proteinExistence type="predicted"/>
<evidence type="ECO:0000313" key="2">
    <source>
        <dbReference type="Proteomes" id="UP000218366"/>
    </source>
</evidence>
<sequence length="168" mass="17419">MLSLLALLGLPLLGDVVSSGPDAIVIEQVVTIDASPERVWTHLGDVPRWWNGAHSYSGKAENLSLDLSAPGCFCEKLDGGRGSIEHARVIHADRARLLRLSGGLGPLQAEATAATLSLALAAEGAGTRLTLTYVVGGNLRGKGGALAAPVDAVLGEQLARLKALAERR</sequence>
<gene>
    <name evidence="1" type="ORF">COC42_13345</name>
</gene>
<organism evidence="1 2">
    <name type="scientific">Sphingomonas spermidinifaciens</name>
    <dbReference type="NCBI Taxonomy" id="1141889"/>
    <lineage>
        <taxon>Bacteria</taxon>
        <taxon>Pseudomonadati</taxon>
        <taxon>Pseudomonadota</taxon>
        <taxon>Alphaproteobacteria</taxon>
        <taxon>Sphingomonadales</taxon>
        <taxon>Sphingomonadaceae</taxon>
        <taxon>Sphingomonas</taxon>
    </lineage>
</organism>
<dbReference type="OrthoDB" id="5735475at2"/>
<dbReference type="InterPro" id="IPR023393">
    <property type="entry name" value="START-like_dom_sf"/>
</dbReference>
<dbReference type="InterPro" id="IPR019587">
    <property type="entry name" value="Polyketide_cyclase/dehydratase"/>
</dbReference>
<dbReference type="Gene3D" id="3.30.530.20">
    <property type="match status" value="1"/>
</dbReference>
<dbReference type="AlphaFoldDB" id="A0A2A4B3R0"/>
<comment type="caution">
    <text evidence="1">The sequence shown here is derived from an EMBL/GenBank/DDBJ whole genome shotgun (WGS) entry which is preliminary data.</text>
</comment>
<name>A0A2A4B3R0_9SPHN</name>
<dbReference type="Proteomes" id="UP000218366">
    <property type="component" value="Unassembled WGS sequence"/>
</dbReference>
<dbReference type="RefSeq" id="WP_096343788.1">
    <property type="nucleotide sequence ID" value="NZ_NWMW01000002.1"/>
</dbReference>
<protein>
    <submittedName>
        <fullName evidence="1">ATPase</fullName>
    </submittedName>
</protein>
<reference evidence="1 2" key="1">
    <citation type="submission" date="2017-09" db="EMBL/GenBank/DDBJ databases">
        <title>Sphingomonas spermidinifaciens 9NM-10, whole genome shotgun sequence.</title>
        <authorList>
            <person name="Feng G."/>
            <person name="Zhu H."/>
        </authorList>
    </citation>
    <scope>NUCLEOTIDE SEQUENCE [LARGE SCALE GENOMIC DNA]</scope>
    <source>
        <strain evidence="1 2">9NM-10</strain>
    </source>
</reference>
<dbReference type="SUPFAM" id="SSF55961">
    <property type="entry name" value="Bet v1-like"/>
    <property type="match status" value="1"/>
</dbReference>
<evidence type="ECO:0000313" key="1">
    <source>
        <dbReference type="EMBL" id="PCD02409.1"/>
    </source>
</evidence>
<keyword evidence="2" id="KW-1185">Reference proteome</keyword>